<name>A0A9E6Y5Y0_9ACTN</name>
<evidence type="ECO:0000256" key="2">
    <source>
        <dbReference type="ARBA" id="ARBA00023002"/>
    </source>
</evidence>
<sequence length="230" mass="24029">MGRTAIVTGGTGGLGSAVTRAFLDDGWRVVVPWVDERELDRVERRDGLELIQADLFDEASVAAVVARATHDAGAPLAAAVNLVGGFSEGGRVHETPIGDFEAQFRLNLRPAYLVCAASLPHMLEAGSGAIVCVSTRAAVRPFAGAAGYISSKAAVLALVDAMSAEYRKDGIRVNAILPSIIDTPGNRAANSNANFDNWVKPEEIAGVIRFLCSDASSPTSGAHVPVYGRA</sequence>
<dbReference type="Gene3D" id="3.40.50.720">
    <property type="entry name" value="NAD(P)-binding Rossmann-like Domain"/>
    <property type="match status" value="1"/>
</dbReference>
<evidence type="ECO:0000313" key="4">
    <source>
        <dbReference type="Proteomes" id="UP001162834"/>
    </source>
</evidence>
<evidence type="ECO:0000313" key="3">
    <source>
        <dbReference type="EMBL" id="UGS39036.1"/>
    </source>
</evidence>
<comment type="similarity">
    <text evidence="1">Belongs to the short-chain dehydrogenases/reductases (SDR) family.</text>
</comment>
<organism evidence="3 4">
    <name type="scientific">Capillimicrobium parvum</name>
    <dbReference type="NCBI Taxonomy" id="2884022"/>
    <lineage>
        <taxon>Bacteria</taxon>
        <taxon>Bacillati</taxon>
        <taxon>Actinomycetota</taxon>
        <taxon>Thermoleophilia</taxon>
        <taxon>Solirubrobacterales</taxon>
        <taxon>Capillimicrobiaceae</taxon>
        <taxon>Capillimicrobium</taxon>
    </lineage>
</organism>
<dbReference type="SUPFAM" id="SSF51735">
    <property type="entry name" value="NAD(P)-binding Rossmann-fold domains"/>
    <property type="match status" value="1"/>
</dbReference>
<proteinExistence type="inferred from homology"/>
<protein>
    <submittedName>
        <fullName evidence="3">Dihydroanticapsin 7-dehydrogenase</fullName>
        <ecNumber evidence="3">1.1.1.385</ecNumber>
    </submittedName>
</protein>
<dbReference type="InterPro" id="IPR036291">
    <property type="entry name" value="NAD(P)-bd_dom_sf"/>
</dbReference>
<dbReference type="Proteomes" id="UP001162834">
    <property type="component" value="Chromosome"/>
</dbReference>
<dbReference type="PANTHER" id="PTHR24321:SF8">
    <property type="entry name" value="ESTRADIOL 17-BETA-DEHYDROGENASE 8-RELATED"/>
    <property type="match status" value="1"/>
</dbReference>
<dbReference type="PRINTS" id="PR00081">
    <property type="entry name" value="GDHRDH"/>
</dbReference>
<dbReference type="PANTHER" id="PTHR24321">
    <property type="entry name" value="DEHYDROGENASES, SHORT CHAIN"/>
    <property type="match status" value="1"/>
</dbReference>
<gene>
    <name evidence="3" type="primary">bacC_13</name>
    <name evidence="3" type="ORF">DSM104329_05468</name>
</gene>
<dbReference type="RefSeq" id="WP_259313045.1">
    <property type="nucleotide sequence ID" value="NZ_CP087164.1"/>
</dbReference>
<dbReference type="KEGG" id="sbae:DSM104329_05468"/>
<keyword evidence="4" id="KW-1185">Reference proteome</keyword>
<accession>A0A9E6Y5Y0</accession>
<dbReference type="Pfam" id="PF13561">
    <property type="entry name" value="adh_short_C2"/>
    <property type="match status" value="1"/>
</dbReference>
<evidence type="ECO:0000256" key="1">
    <source>
        <dbReference type="ARBA" id="ARBA00006484"/>
    </source>
</evidence>
<dbReference type="EMBL" id="CP087164">
    <property type="protein sequence ID" value="UGS39036.1"/>
    <property type="molecule type" value="Genomic_DNA"/>
</dbReference>
<reference evidence="3" key="1">
    <citation type="journal article" date="2022" name="Int. J. Syst. Evol. Microbiol.">
        <title>Pseudomonas aegrilactucae sp. nov. and Pseudomonas morbosilactucae sp. nov., pathogens causing bacterial rot of lettuce in Japan.</title>
        <authorList>
            <person name="Sawada H."/>
            <person name="Fujikawa T."/>
            <person name="Satou M."/>
        </authorList>
    </citation>
    <scope>NUCLEOTIDE SEQUENCE</scope>
    <source>
        <strain evidence="3">0166_1</strain>
    </source>
</reference>
<dbReference type="InterPro" id="IPR002347">
    <property type="entry name" value="SDR_fam"/>
</dbReference>
<dbReference type="GO" id="GO:0016491">
    <property type="term" value="F:oxidoreductase activity"/>
    <property type="evidence" value="ECO:0007669"/>
    <property type="project" value="UniProtKB-KW"/>
</dbReference>
<keyword evidence="2 3" id="KW-0560">Oxidoreductase</keyword>
<dbReference type="AlphaFoldDB" id="A0A9E6Y5Y0"/>
<dbReference type="EC" id="1.1.1.385" evidence="3"/>